<dbReference type="InterPro" id="IPR003594">
    <property type="entry name" value="HATPase_dom"/>
</dbReference>
<dbReference type="GO" id="GO:0000155">
    <property type="term" value="F:phosphorelay sensor kinase activity"/>
    <property type="evidence" value="ECO:0007669"/>
    <property type="project" value="TreeGrafter"/>
</dbReference>
<keyword evidence="4" id="KW-0812">Transmembrane</keyword>
<dbReference type="EC" id="2.7.13.3" evidence="2"/>
<evidence type="ECO:0000256" key="3">
    <source>
        <dbReference type="ARBA" id="ARBA00022553"/>
    </source>
</evidence>
<keyword evidence="3" id="KW-0597">Phosphoprotein</keyword>
<evidence type="ECO:0000313" key="6">
    <source>
        <dbReference type="EMBL" id="OWQ95098.1"/>
    </source>
</evidence>
<evidence type="ECO:0000259" key="5">
    <source>
        <dbReference type="PROSITE" id="PS50109"/>
    </source>
</evidence>
<evidence type="ECO:0000313" key="7">
    <source>
        <dbReference type="Proteomes" id="UP000197097"/>
    </source>
</evidence>
<feature type="transmembrane region" description="Helical" evidence="4">
    <location>
        <begin position="211"/>
        <end position="233"/>
    </location>
</feature>
<feature type="transmembrane region" description="Helical" evidence="4">
    <location>
        <begin position="401"/>
        <end position="419"/>
    </location>
</feature>
<reference evidence="6 7" key="1">
    <citation type="journal article" date="2002" name="Int. J. Syst. Evol. Microbiol.">
        <title>Sphingopyxis witflariensis sp. nov., isolated from activated sludge.</title>
        <authorList>
            <person name="Kampfer P."/>
            <person name="Witzenberger R."/>
            <person name="Denner E.B."/>
            <person name="Busse H.J."/>
            <person name="Neef A."/>
        </authorList>
    </citation>
    <scope>NUCLEOTIDE SEQUENCE [LARGE SCALE GENOMIC DNA]</scope>
    <source>
        <strain evidence="6 7">DSM 14551</strain>
    </source>
</reference>
<feature type="transmembrane region" description="Helical" evidence="4">
    <location>
        <begin position="240"/>
        <end position="267"/>
    </location>
</feature>
<comment type="catalytic activity">
    <reaction evidence="1">
        <text>ATP + protein L-histidine = ADP + protein N-phospho-L-histidine.</text>
        <dbReference type="EC" id="2.7.13.3"/>
    </reaction>
</comment>
<dbReference type="EMBL" id="NISJ01000008">
    <property type="protein sequence ID" value="OWQ95098.1"/>
    <property type="molecule type" value="Genomic_DNA"/>
</dbReference>
<proteinExistence type="predicted"/>
<dbReference type="InterPro" id="IPR036890">
    <property type="entry name" value="HATPase_C_sf"/>
</dbReference>
<feature type="domain" description="Histidine kinase" evidence="5">
    <location>
        <begin position="472"/>
        <end position="686"/>
    </location>
</feature>
<organism evidence="6 7">
    <name type="scientific">Sphingopyxis witflariensis</name>
    <dbReference type="NCBI Taxonomy" id="173675"/>
    <lineage>
        <taxon>Bacteria</taxon>
        <taxon>Pseudomonadati</taxon>
        <taxon>Pseudomonadota</taxon>
        <taxon>Alphaproteobacteria</taxon>
        <taxon>Sphingomonadales</taxon>
        <taxon>Sphingomonadaceae</taxon>
        <taxon>Sphingopyxis</taxon>
    </lineage>
</organism>
<keyword evidence="4" id="KW-1133">Transmembrane helix</keyword>
<feature type="transmembrane region" description="Helical" evidence="4">
    <location>
        <begin position="371"/>
        <end position="395"/>
    </location>
</feature>
<dbReference type="PROSITE" id="PS50109">
    <property type="entry name" value="HIS_KIN"/>
    <property type="match status" value="1"/>
</dbReference>
<dbReference type="PANTHER" id="PTHR43547:SF2">
    <property type="entry name" value="HYBRID SIGNAL TRANSDUCTION HISTIDINE KINASE C"/>
    <property type="match status" value="1"/>
</dbReference>
<accession>A0A2D0AMX0</accession>
<comment type="caution">
    <text evidence="6">The sequence shown here is derived from an EMBL/GenBank/DDBJ whole genome shotgun (WGS) entry which is preliminary data.</text>
</comment>
<evidence type="ECO:0000256" key="1">
    <source>
        <dbReference type="ARBA" id="ARBA00000085"/>
    </source>
</evidence>
<dbReference type="InterPro" id="IPR005467">
    <property type="entry name" value="His_kinase_dom"/>
</dbReference>
<evidence type="ECO:0000256" key="2">
    <source>
        <dbReference type="ARBA" id="ARBA00012438"/>
    </source>
</evidence>
<sequence>MISGVRLSSAMVLTGLVAKMTGAMMKSLLVFLILAVLAITRPACADAAELPVLELRAGEDAPPLAPFIRFTKQHGETETPQLEPLLNGPLENITGPTIHFGPPGSKTAVLLKIRNAGSEQGSWILTTGRGSLKHFRLYEAAGEKLVLLVDGTSSEDARKNLGTYQAFSTELVLDPTQEKLILIEFLSENSTFMPLKINSYGSFFKDRRANIAMVSGVVVGALTLLLLNFLFFSITGFKEFLWLAIAEAFFALNTVHSEGYFTIFFLYDKPLAGVAVEDFFKCGFAGAMVQFGRIFIKTPIYFPKSDIPLKALVLFALAVMLLQPGLAFYPPEFRSILHLSGWLVAIAAALFLPFVGFAAMKRFGFQLWPLFVGWASLALFIIYAAIASMGFFAWLPVNWHLAGPVGLFESVMVTIALGLNLRKIQRDKFVAERNYARSLATQLEISEHAKRLAEEKAFAIETVNSQNALLHASGHDSRQVILALNSAVEALKRKRPSGADIELVEMLQSSSDYLNEIVSTTISGANIAANGSGFVALSSFRAQALVEPLSMMFKAPFADKKLSLDVRVEGEVTLISDRPLLMRALAHLLSNCFKYTDVGGASITLARENECAVITISDSGNGMPADVAASLNSNLMPRIRADESIQGTGSGFGSAKRIIETLQGSIEILSSTPAGTTLRIVLPAAFTAVTAISTEDLQAGLAGWIILDFDRRADFESGLKAHDAEKDRIVALTYDDTTVTRGRLSDLVAMMVVKPACRELLDHPMVQDESKQI</sequence>
<dbReference type="PANTHER" id="PTHR43547">
    <property type="entry name" value="TWO-COMPONENT HISTIDINE KINASE"/>
    <property type="match status" value="1"/>
</dbReference>
<name>A0A2D0AMX0_9SPHN</name>
<keyword evidence="7" id="KW-1185">Reference proteome</keyword>
<dbReference type="PRINTS" id="PR00344">
    <property type="entry name" value="BCTRLSENSOR"/>
</dbReference>
<keyword evidence="4" id="KW-0472">Membrane</keyword>
<dbReference type="Proteomes" id="UP000197097">
    <property type="component" value="Unassembled WGS sequence"/>
</dbReference>
<dbReference type="SMART" id="SM00387">
    <property type="entry name" value="HATPase_c"/>
    <property type="match status" value="1"/>
</dbReference>
<feature type="transmembrane region" description="Helical" evidence="4">
    <location>
        <begin position="279"/>
        <end position="296"/>
    </location>
</feature>
<feature type="transmembrane region" description="Helical" evidence="4">
    <location>
        <begin position="308"/>
        <end position="329"/>
    </location>
</feature>
<dbReference type="Gene3D" id="3.30.565.10">
    <property type="entry name" value="Histidine kinase-like ATPase, C-terminal domain"/>
    <property type="match status" value="1"/>
</dbReference>
<feature type="transmembrane region" description="Helical" evidence="4">
    <location>
        <begin position="335"/>
        <end position="359"/>
    </location>
</feature>
<dbReference type="Pfam" id="PF02518">
    <property type="entry name" value="HATPase_c"/>
    <property type="match status" value="1"/>
</dbReference>
<dbReference type="SUPFAM" id="SSF55874">
    <property type="entry name" value="ATPase domain of HSP90 chaperone/DNA topoisomerase II/histidine kinase"/>
    <property type="match status" value="1"/>
</dbReference>
<dbReference type="InterPro" id="IPR004358">
    <property type="entry name" value="Sig_transdc_His_kin-like_C"/>
</dbReference>
<protein>
    <recommendedName>
        <fullName evidence="2">histidine kinase</fullName>
        <ecNumber evidence="2">2.7.13.3</ecNumber>
    </recommendedName>
</protein>
<gene>
    <name evidence="6" type="ORF">CDQ91_14345</name>
</gene>
<evidence type="ECO:0000256" key="4">
    <source>
        <dbReference type="SAM" id="Phobius"/>
    </source>
</evidence>
<dbReference type="AlphaFoldDB" id="A0A2D0AMX0"/>